<evidence type="ECO:0000313" key="2">
    <source>
        <dbReference type="Proteomes" id="UP000824093"/>
    </source>
</evidence>
<proteinExistence type="predicted"/>
<sequence length="149" mass="17414">MITSKKGPVRVESKLEKDRSVITIIIKEGAIIRGDTFHVKNQDFDLTLRGRRNVYQKEIKIELVVQYKKKWKGHKKLSPIKRKIPKNHYELKGDIILKQRMYCSNGWINNAKEKPIRMDKTLGLSKSQYTNYKITNVKKPYQAGSVTPK</sequence>
<organism evidence="1 2">
    <name type="scientific">Candidatus Merdicola faecigallinarum</name>
    <dbReference type="NCBI Taxonomy" id="2840862"/>
    <lineage>
        <taxon>Bacteria</taxon>
        <taxon>Bacillati</taxon>
        <taxon>Bacillota</taxon>
        <taxon>Clostridia</taxon>
        <taxon>Candidatus Merdicola</taxon>
    </lineage>
</organism>
<comment type="caution">
    <text evidence="1">The sequence shown here is derived from an EMBL/GenBank/DDBJ whole genome shotgun (WGS) entry which is preliminary data.</text>
</comment>
<dbReference type="Proteomes" id="UP000824093">
    <property type="component" value="Unassembled WGS sequence"/>
</dbReference>
<gene>
    <name evidence="1" type="ORF">IAB70_07215</name>
</gene>
<protein>
    <submittedName>
        <fullName evidence="1">Uncharacterized protein</fullName>
    </submittedName>
</protein>
<accession>A0A9D1M1X4</accession>
<dbReference type="AlphaFoldDB" id="A0A9D1M1X4"/>
<reference evidence="1" key="1">
    <citation type="submission" date="2020-10" db="EMBL/GenBank/DDBJ databases">
        <authorList>
            <person name="Gilroy R."/>
        </authorList>
    </citation>
    <scope>NUCLEOTIDE SEQUENCE</scope>
    <source>
        <strain evidence="1">CHK195-15760</strain>
    </source>
</reference>
<dbReference type="EMBL" id="DVNH01000057">
    <property type="protein sequence ID" value="HIU52378.1"/>
    <property type="molecule type" value="Genomic_DNA"/>
</dbReference>
<name>A0A9D1M1X4_9FIRM</name>
<evidence type="ECO:0000313" key="1">
    <source>
        <dbReference type="EMBL" id="HIU52378.1"/>
    </source>
</evidence>
<reference evidence="1" key="2">
    <citation type="journal article" date="2021" name="PeerJ">
        <title>Extensive microbial diversity within the chicken gut microbiome revealed by metagenomics and culture.</title>
        <authorList>
            <person name="Gilroy R."/>
            <person name="Ravi A."/>
            <person name="Getino M."/>
            <person name="Pursley I."/>
            <person name="Horton D.L."/>
            <person name="Alikhan N.F."/>
            <person name="Baker D."/>
            <person name="Gharbi K."/>
            <person name="Hall N."/>
            <person name="Watson M."/>
            <person name="Adriaenssens E.M."/>
            <person name="Foster-Nyarko E."/>
            <person name="Jarju S."/>
            <person name="Secka A."/>
            <person name="Antonio M."/>
            <person name="Oren A."/>
            <person name="Chaudhuri R.R."/>
            <person name="La Ragione R."/>
            <person name="Hildebrand F."/>
            <person name="Pallen M.J."/>
        </authorList>
    </citation>
    <scope>NUCLEOTIDE SEQUENCE</scope>
    <source>
        <strain evidence="1">CHK195-15760</strain>
    </source>
</reference>